<feature type="non-terminal residue" evidence="1">
    <location>
        <position position="112"/>
    </location>
</feature>
<reference evidence="1" key="1">
    <citation type="journal article" date="2014" name="Front. Microbiol.">
        <title>High frequency of phylogenetically diverse reductive dehalogenase-homologous genes in deep subseafloor sedimentary metagenomes.</title>
        <authorList>
            <person name="Kawai M."/>
            <person name="Futagami T."/>
            <person name="Toyoda A."/>
            <person name="Takaki Y."/>
            <person name="Nishi S."/>
            <person name="Hori S."/>
            <person name="Arai W."/>
            <person name="Tsubouchi T."/>
            <person name="Morono Y."/>
            <person name="Uchiyama I."/>
            <person name="Ito T."/>
            <person name="Fujiyama A."/>
            <person name="Inagaki F."/>
            <person name="Takami H."/>
        </authorList>
    </citation>
    <scope>NUCLEOTIDE SEQUENCE</scope>
    <source>
        <strain evidence="1">Expedition CK06-06</strain>
    </source>
</reference>
<dbReference type="EMBL" id="BART01012641">
    <property type="protein sequence ID" value="GAG83500.1"/>
    <property type="molecule type" value="Genomic_DNA"/>
</dbReference>
<name>X1ALK4_9ZZZZ</name>
<gene>
    <name evidence="1" type="ORF">S01H4_26269</name>
</gene>
<accession>X1ALK4</accession>
<protein>
    <recommendedName>
        <fullName evidence="2">Glycosyltransferase subfamily 4-like N-terminal domain-containing protein</fullName>
    </recommendedName>
</protein>
<evidence type="ECO:0008006" key="2">
    <source>
        <dbReference type="Google" id="ProtNLM"/>
    </source>
</evidence>
<dbReference type="AlphaFoldDB" id="X1ALK4"/>
<evidence type="ECO:0000313" key="1">
    <source>
        <dbReference type="EMBL" id="GAG83500.1"/>
    </source>
</evidence>
<proteinExistence type="predicted"/>
<comment type="caution">
    <text evidence="1">The sequence shown here is derived from an EMBL/GenBank/DDBJ whole genome shotgun (WGS) entry which is preliminary data.</text>
</comment>
<organism evidence="1">
    <name type="scientific">marine sediment metagenome</name>
    <dbReference type="NCBI Taxonomy" id="412755"/>
    <lineage>
        <taxon>unclassified sequences</taxon>
        <taxon>metagenomes</taxon>
        <taxon>ecological metagenomes</taxon>
    </lineage>
</organism>
<sequence length="112" mass="12704">MSAKQKRSKSTRSILVLSAQVPFTRGGAEVLVDGLVKELRAREFEVDVVSLPFCAQPKSILARQIALWRTLPISSFAGRDVDMVICTKFPTYAVQHPNKVLWLIHQHRQLYN</sequence>